<dbReference type="InterPro" id="IPR036291">
    <property type="entry name" value="NAD(P)-bd_dom_sf"/>
</dbReference>
<name>A0A7V2B0Z0_RHOMR</name>
<gene>
    <name evidence="3" type="ORF">ENO59_07110</name>
</gene>
<comment type="caution">
    <text evidence="3">The sequence shown here is derived from an EMBL/GenBank/DDBJ whole genome shotgun (WGS) entry which is preliminary data.</text>
</comment>
<dbReference type="InterPro" id="IPR020843">
    <property type="entry name" value="ER"/>
</dbReference>
<dbReference type="CDD" id="cd08250">
    <property type="entry name" value="Mgc45594_like"/>
    <property type="match status" value="1"/>
</dbReference>
<dbReference type="GO" id="GO:0016491">
    <property type="term" value="F:oxidoreductase activity"/>
    <property type="evidence" value="ECO:0007669"/>
    <property type="project" value="UniProtKB-KW"/>
</dbReference>
<reference evidence="3" key="1">
    <citation type="journal article" date="2020" name="mSystems">
        <title>Genome- and Community-Level Interaction Insights into Carbon Utilization and Element Cycling Functions of Hydrothermarchaeota in Hydrothermal Sediment.</title>
        <authorList>
            <person name="Zhou Z."/>
            <person name="Liu Y."/>
            <person name="Xu W."/>
            <person name="Pan J."/>
            <person name="Luo Z.H."/>
            <person name="Li M."/>
        </authorList>
    </citation>
    <scope>NUCLEOTIDE SEQUENCE [LARGE SCALE GENOMIC DNA]</scope>
    <source>
        <strain evidence="3">SpSt-143</strain>
    </source>
</reference>
<sequence length="334" mass="36018">MHLPTTYRKLVAHKLSPNFREATTIVEVPLPQPGPGEVLIRNRFAGVNATDVNITAGRYRPGQLPPFELGAEAVGEVVAVGEGVQELRPGDPVGTIKLGGGYSEFQCIPARHAIPVPEASAEVVSLLVSGLTASIALQEVARVRPGEAVLVTAAAGGTGQYAVQLAKLAGAYVVGTCGTEAKANLLRRLGCDRVINYRQENLTEVLRKEYPHGFDVVYESVGGEVFDLCVEMLARHGRLLCIGFVSEYRTGPHPVSQVRLYTKLIPKSAAVVGFFLPHYVAHFRTHLPRLFQLYRTGQLQVAIDPTPFEGLEAVPDAVEYLHAGSNVGKVVVRL</sequence>
<evidence type="ECO:0000313" key="3">
    <source>
        <dbReference type="EMBL" id="HER96271.1"/>
    </source>
</evidence>
<dbReference type="InterPro" id="IPR013154">
    <property type="entry name" value="ADH-like_N"/>
</dbReference>
<dbReference type="PROSITE" id="PS01162">
    <property type="entry name" value="QOR_ZETA_CRYSTAL"/>
    <property type="match status" value="1"/>
</dbReference>
<dbReference type="PANTHER" id="PTHR43677:SF3">
    <property type="entry name" value="PROSTAGLANDIN REDUCTASE 3"/>
    <property type="match status" value="1"/>
</dbReference>
<evidence type="ECO:0000256" key="1">
    <source>
        <dbReference type="ARBA" id="ARBA00023002"/>
    </source>
</evidence>
<dbReference type="InterPro" id="IPR013149">
    <property type="entry name" value="ADH-like_C"/>
</dbReference>
<evidence type="ECO:0000259" key="2">
    <source>
        <dbReference type="SMART" id="SM00829"/>
    </source>
</evidence>
<dbReference type="GO" id="GO:0008270">
    <property type="term" value="F:zinc ion binding"/>
    <property type="evidence" value="ECO:0007669"/>
    <property type="project" value="InterPro"/>
</dbReference>
<organism evidence="3">
    <name type="scientific">Rhodothermus marinus</name>
    <name type="common">Rhodothermus obamensis</name>
    <dbReference type="NCBI Taxonomy" id="29549"/>
    <lineage>
        <taxon>Bacteria</taxon>
        <taxon>Pseudomonadati</taxon>
        <taxon>Rhodothermota</taxon>
        <taxon>Rhodothermia</taxon>
        <taxon>Rhodothermales</taxon>
        <taxon>Rhodothermaceae</taxon>
        <taxon>Rhodothermus</taxon>
    </lineage>
</organism>
<dbReference type="Gene3D" id="3.40.50.720">
    <property type="entry name" value="NAD(P)-binding Rossmann-like Domain"/>
    <property type="match status" value="1"/>
</dbReference>
<keyword evidence="1" id="KW-0560">Oxidoreductase</keyword>
<dbReference type="FunFam" id="3.40.50.720:FF:000121">
    <property type="entry name" value="Prostaglandin reductase 2"/>
    <property type="match status" value="1"/>
</dbReference>
<proteinExistence type="predicted"/>
<dbReference type="SUPFAM" id="SSF50129">
    <property type="entry name" value="GroES-like"/>
    <property type="match status" value="1"/>
</dbReference>
<feature type="domain" description="Enoyl reductase (ER)" evidence="2">
    <location>
        <begin position="18"/>
        <end position="332"/>
    </location>
</feature>
<dbReference type="PANTHER" id="PTHR43677">
    <property type="entry name" value="SHORT-CHAIN DEHYDROGENASE/REDUCTASE"/>
    <property type="match status" value="1"/>
</dbReference>
<dbReference type="InterPro" id="IPR002364">
    <property type="entry name" value="Quin_OxRdtase/zeta-crystal_CS"/>
</dbReference>
<accession>A0A7V2B0Z0</accession>
<dbReference type="SMART" id="SM00829">
    <property type="entry name" value="PKS_ER"/>
    <property type="match status" value="1"/>
</dbReference>
<dbReference type="InterPro" id="IPR011032">
    <property type="entry name" value="GroES-like_sf"/>
</dbReference>
<dbReference type="SUPFAM" id="SSF51735">
    <property type="entry name" value="NAD(P)-binding Rossmann-fold domains"/>
    <property type="match status" value="1"/>
</dbReference>
<dbReference type="InterPro" id="IPR051397">
    <property type="entry name" value="Zn-ADH-like_protein"/>
</dbReference>
<protein>
    <submittedName>
        <fullName evidence="3">Alcohol dehydrogenase</fullName>
    </submittedName>
</protein>
<dbReference type="Gene3D" id="3.90.180.10">
    <property type="entry name" value="Medium-chain alcohol dehydrogenases, catalytic domain"/>
    <property type="match status" value="1"/>
</dbReference>
<dbReference type="Pfam" id="PF08240">
    <property type="entry name" value="ADH_N"/>
    <property type="match status" value="1"/>
</dbReference>
<dbReference type="EMBL" id="DSGB01000005">
    <property type="protein sequence ID" value="HER96271.1"/>
    <property type="molecule type" value="Genomic_DNA"/>
</dbReference>
<dbReference type="AlphaFoldDB" id="A0A7V2B0Z0"/>
<dbReference type="Pfam" id="PF00107">
    <property type="entry name" value="ADH_zinc_N"/>
    <property type="match status" value="1"/>
</dbReference>